<dbReference type="GO" id="GO:0005506">
    <property type="term" value="F:iron ion binding"/>
    <property type="evidence" value="ECO:0007669"/>
    <property type="project" value="InterPro"/>
</dbReference>
<evidence type="ECO:0000256" key="8">
    <source>
        <dbReference type="ARBA" id="ARBA00023033"/>
    </source>
</evidence>
<evidence type="ECO:0000256" key="5">
    <source>
        <dbReference type="ARBA" id="ARBA00022723"/>
    </source>
</evidence>
<evidence type="ECO:0000256" key="7">
    <source>
        <dbReference type="ARBA" id="ARBA00023004"/>
    </source>
</evidence>
<evidence type="ECO:0000313" key="11">
    <source>
        <dbReference type="EMBL" id="KAF4616877.1"/>
    </source>
</evidence>
<comment type="caution">
    <text evidence="11">The sequence shown here is derived from an EMBL/GenBank/DDBJ whole genome shotgun (WGS) entry which is preliminary data.</text>
</comment>
<dbReference type="Proteomes" id="UP000521872">
    <property type="component" value="Unassembled WGS sequence"/>
</dbReference>
<sequence length="514" mass="58527">MDIKSQTLLVCIIAGLSLTVAIFRHLISAANSSCLPPGPTGKLFSGVKSQLPSSEPWKTYRAWSKQYASKIISFRVYNKIYVVLNDTASVGALLQARANIYSDRPFLWMFNVICARGKAIFNISSLDPRHRIYRRLLQQGLGTRATRDAWQTMKSQTDFLLDGFEKDPEKWREHIRRNAAGIIMKLAFGYEVNGLDDPFVKIADETSKISGWVSTPGRWIVERFPFLRHFPSFLPGMQWKRQGLEWRDKLEYLSDIPHRWVKEQMVHGHYDESFTSRLLVGDGSSPANPEYEDIIKWCAAGLYAGAADTIVSAMISFVLLMALHPEIQSKAQSEIERAFPDYTWVKDQSSSNSNLPNPDEVRKLEYLDAIFKEVLRYAPVGNLALPHRVTEDDEYRGYSIPKGATVIGNVWALMHDSEVYPDPYTFNPERFIQTLERDNSSTGKYLPQPDPRQFAFGFGKRVCPGSHFAESTILLTMAAILARFKIKKTSLDECPVEFTTGITSLFQYNLFRDN</sequence>
<dbReference type="CDD" id="cd11065">
    <property type="entry name" value="CYP64-like"/>
    <property type="match status" value="1"/>
</dbReference>
<evidence type="ECO:0008006" key="13">
    <source>
        <dbReference type="Google" id="ProtNLM"/>
    </source>
</evidence>
<evidence type="ECO:0000256" key="2">
    <source>
        <dbReference type="ARBA" id="ARBA00005179"/>
    </source>
</evidence>
<evidence type="ECO:0000313" key="12">
    <source>
        <dbReference type="Proteomes" id="UP000521872"/>
    </source>
</evidence>
<dbReference type="InterPro" id="IPR002401">
    <property type="entry name" value="Cyt_P450_E_grp-I"/>
</dbReference>
<keyword evidence="8 10" id="KW-0503">Monooxygenase</keyword>
<dbReference type="GO" id="GO:0020037">
    <property type="term" value="F:heme binding"/>
    <property type="evidence" value="ECO:0007669"/>
    <property type="project" value="InterPro"/>
</dbReference>
<evidence type="ECO:0000256" key="4">
    <source>
        <dbReference type="ARBA" id="ARBA00022617"/>
    </source>
</evidence>
<evidence type="ECO:0000256" key="6">
    <source>
        <dbReference type="ARBA" id="ARBA00023002"/>
    </source>
</evidence>
<dbReference type="PRINTS" id="PR00463">
    <property type="entry name" value="EP450I"/>
</dbReference>
<keyword evidence="12" id="KW-1185">Reference proteome</keyword>
<dbReference type="PROSITE" id="PS00086">
    <property type="entry name" value="CYTOCHROME_P450"/>
    <property type="match status" value="1"/>
</dbReference>
<dbReference type="PRINTS" id="PR00385">
    <property type="entry name" value="P450"/>
</dbReference>
<evidence type="ECO:0000256" key="1">
    <source>
        <dbReference type="ARBA" id="ARBA00001971"/>
    </source>
</evidence>
<dbReference type="PANTHER" id="PTHR46300:SF7">
    <property type="entry name" value="P450, PUTATIVE (EUROFUNG)-RELATED"/>
    <property type="match status" value="1"/>
</dbReference>
<dbReference type="Gene3D" id="1.10.630.10">
    <property type="entry name" value="Cytochrome P450"/>
    <property type="match status" value="1"/>
</dbReference>
<dbReference type="Pfam" id="PF00067">
    <property type="entry name" value="p450"/>
    <property type="match status" value="1"/>
</dbReference>
<keyword evidence="4 9" id="KW-0349">Heme</keyword>
<reference evidence="11 12" key="1">
    <citation type="submission" date="2019-12" db="EMBL/GenBank/DDBJ databases">
        <authorList>
            <person name="Floudas D."/>
            <person name="Bentzer J."/>
            <person name="Ahren D."/>
            <person name="Johansson T."/>
            <person name="Persson P."/>
            <person name="Tunlid A."/>
        </authorList>
    </citation>
    <scope>NUCLEOTIDE SEQUENCE [LARGE SCALE GENOMIC DNA]</scope>
    <source>
        <strain evidence="11 12">CBS 102.39</strain>
    </source>
</reference>
<dbReference type="SUPFAM" id="SSF48264">
    <property type="entry name" value="Cytochrome P450"/>
    <property type="match status" value="1"/>
</dbReference>
<dbReference type="InterPro" id="IPR001128">
    <property type="entry name" value="Cyt_P450"/>
</dbReference>
<gene>
    <name evidence="11" type="ORF">D9613_008925</name>
</gene>
<protein>
    <recommendedName>
        <fullName evidence="13">Cytochrome P450</fullName>
    </recommendedName>
</protein>
<proteinExistence type="inferred from homology"/>
<keyword evidence="7 9" id="KW-0408">Iron</keyword>
<feature type="binding site" description="axial binding residue" evidence="9">
    <location>
        <position position="463"/>
    </location>
    <ligand>
        <name>heme</name>
        <dbReference type="ChEBI" id="CHEBI:30413"/>
    </ligand>
    <ligandPart>
        <name>Fe</name>
        <dbReference type="ChEBI" id="CHEBI:18248"/>
    </ligandPart>
</feature>
<dbReference type="EMBL" id="JAACJL010000031">
    <property type="protein sequence ID" value="KAF4616877.1"/>
    <property type="molecule type" value="Genomic_DNA"/>
</dbReference>
<dbReference type="GO" id="GO:0004497">
    <property type="term" value="F:monooxygenase activity"/>
    <property type="evidence" value="ECO:0007669"/>
    <property type="project" value="UniProtKB-KW"/>
</dbReference>
<dbReference type="InterPro" id="IPR017972">
    <property type="entry name" value="Cyt_P450_CS"/>
</dbReference>
<evidence type="ECO:0000256" key="10">
    <source>
        <dbReference type="RuleBase" id="RU000461"/>
    </source>
</evidence>
<comment type="similarity">
    <text evidence="3 10">Belongs to the cytochrome P450 family.</text>
</comment>
<dbReference type="PANTHER" id="PTHR46300">
    <property type="entry name" value="P450, PUTATIVE (EUROFUNG)-RELATED-RELATED"/>
    <property type="match status" value="1"/>
</dbReference>
<dbReference type="InterPro" id="IPR036396">
    <property type="entry name" value="Cyt_P450_sf"/>
</dbReference>
<keyword evidence="6 10" id="KW-0560">Oxidoreductase</keyword>
<dbReference type="AlphaFoldDB" id="A0A8H4QT43"/>
<dbReference type="InterPro" id="IPR050364">
    <property type="entry name" value="Cytochrome_P450_fung"/>
</dbReference>
<dbReference type="GO" id="GO:0016705">
    <property type="term" value="F:oxidoreductase activity, acting on paired donors, with incorporation or reduction of molecular oxygen"/>
    <property type="evidence" value="ECO:0007669"/>
    <property type="project" value="InterPro"/>
</dbReference>
<keyword evidence="5 9" id="KW-0479">Metal-binding</keyword>
<evidence type="ECO:0000256" key="9">
    <source>
        <dbReference type="PIRSR" id="PIRSR602401-1"/>
    </source>
</evidence>
<name>A0A8H4QT43_9AGAR</name>
<evidence type="ECO:0000256" key="3">
    <source>
        <dbReference type="ARBA" id="ARBA00010617"/>
    </source>
</evidence>
<organism evidence="11 12">
    <name type="scientific">Agrocybe pediades</name>
    <dbReference type="NCBI Taxonomy" id="84607"/>
    <lineage>
        <taxon>Eukaryota</taxon>
        <taxon>Fungi</taxon>
        <taxon>Dikarya</taxon>
        <taxon>Basidiomycota</taxon>
        <taxon>Agaricomycotina</taxon>
        <taxon>Agaricomycetes</taxon>
        <taxon>Agaricomycetidae</taxon>
        <taxon>Agaricales</taxon>
        <taxon>Agaricineae</taxon>
        <taxon>Strophariaceae</taxon>
        <taxon>Agrocybe</taxon>
    </lineage>
</organism>
<comment type="cofactor">
    <cofactor evidence="1 9">
        <name>heme</name>
        <dbReference type="ChEBI" id="CHEBI:30413"/>
    </cofactor>
</comment>
<comment type="pathway">
    <text evidence="2">Secondary metabolite biosynthesis.</text>
</comment>
<accession>A0A8H4QT43</accession>